<dbReference type="Proteomes" id="UP000595618">
    <property type="component" value="Chromosome"/>
</dbReference>
<feature type="chain" id="PRO_5032668160" evidence="1">
    <location>
        <begin position="25"/>
        <end position="310"/>
    </location>
</feature>
<organism evidence="2 3">
    <name type="scientific">Candidatus Sungiibacteriota bacterium</name>
    <dbReference type="NCBI Taxonomy" id="2750080"/>
    <lineage>
        <taxon>Bacteria</taxon>
        <taxon>Candidatus Sungiibacteriota</taxon>
    </lineage>
</organism>
<name>A0A7T5RJT6_9BACT</name>
<accession>A0A7T5RJT6</accession>
<feature type="signal peptide" evidence="1">
    <location>
        <begin position="1"/>
        <end position="24"/>
    </location>
</feature>
<dbReference type="SUPFAM" id="SSF50494">
    <property type="entry name" value="Trypsin-like serine proteases"/>
    <property type="match status" value="1"/>
</dbReference>
<dbReference type="AlphaFoldDB" id="A0A7T5RJT6"/>
<protein>
    <submittedName>
        <fullName evidence="2">Trypsin-like peptidase domain-containing protein</fullName>
    </submittedName>
</protein>
<dbReference type="InterPro" id="IPR009003">
    <property type="entry name" value="Peptidase_S1_PA"/>
</dbReference>
<dbReference type="Gene3D" id="2.40.10.120">
    <property type="match status" value="1"/>
</dbReference>
<dbReference type="Pfam" id="PF13365">
    <property type="entry name" value="Trypsin_2"/>
    <property type="match status" value="1"/>
</dbReference>
<dbReference type="EMBL" id="CP066690">
    <property type="protein sequence ID" value="QQG44985.1"/>
    <property type="molecule type" value="Genomic_DNA"/>
</dbReference>
<sequence>MKMLLLIGILLAAFLGVSPEPLNSAEDESSDLSGAKHAVAIIKYAVQLSAVAQSSAQAPYCVGSKEDNVPSEVVASCENSFVTIWVENKKVDGVEYSVGSGGFITSRHILTTDHLLLPYPAMIRDAKIVVYHGSRALKAKVLVHSYVYRLAILTLVDSDYDAIPVTISSEPTIKGSEVYIVGSSPLAQRYQRPGIFSLEPSILKRVVNMSVPSMLKKEINGSVTYLPGYMALIGGAEFGFSGGPGLDENGRLQSITEALSTNNRFTFVIGGTAVLDFIEDVARELRSSDTDSEDAAFLEDALLSALEQGR</sequence>
<reference evidence="2 3" key="1">
    <citation type="submission" date="2020-07" db="EMBL/GenBank/DDBJ databases">
        <title>Huge and variable diversity of episymbiotic CPR bacteria and DPANN archaea in groundwater ecosystems.</title>
        <authorList>
            <person name="He C.Y."/>
            <person name="Keren R."/>
            <person name="Whittaker M."/>
            <person name="Farag I.F."/>
            <person name="Doudna J."/>
            <person name="Cate J.H.D."/>
            <person name="Banfield J.F."/>
        </authorList>
    </citation>
    <scope>NUCLEOTIDE SEQUENCE [LARGE SCALE GENOMIC DNA]</scope>
    <source>
        <strain evidence="2">NC_groundwater_541_Ag_S-0.1um_46_50</strain>
    </source>
</reference>
<gene>
    <name evidence="2" type="ORF">HYW89_03195</name>
</gene>
<keyword evidence="1" id="KW-0732">Signal</keyword>
<evidence type="ECO:0000256" key="1">
    <source>
        <dbReference type="SAM" id="SignalP"/>
    </source>
</evidence>
<evidence type="ECO:0000313" key="2">
    <source>
        <dbReference type="EMBL" id="QQG44985.1"/>
    </source>
</evidence>
<proteinExistence type="predicted"/>
<evidence type="ECO:0000313" key="3">
    <source>
        <dbReference type="Proteomes" id="UP000595618"/>
    </source>
</evidence>